<keyword evidence="3" id="KW-1185">Reference proteome</keyword>
<dbReference type="Gene3D" id="3.40.50.150">
    <property type="entry name" value="Vaccinia Virus protein VP39"/>
    <property type="match status" value="1"/>
</dbReference>
<comment type="caution">
    <text evidence="2">The sequence shown here is derived from an EMBL/GenBank/DDBJ whole genome shotgun (WGS) entry which is preliminary data.</text>
</comment>
<reference evidence="2 3" key="1">
    <citation type="submission" date="2019-05" db="EMBL/GenBank/DDBJ databases">
        <authorList>
            <person name="Farhan Ul Haque M."/>
        </authorList>
    </citation>
    <scope>NUCLEOTIDE SEQUENCE [LARGE SCALE GENOMIC DNA]</scope>
    <source>
        <strain evidence="2">2</strain>
    </source>
</reference>
<evidence type="ECO:0000313" key="2">
    <source>
        <dbReference type="EMBL" id="VTZ51426.1"/>
    </source>
</evidence>
<dbReference type="SUPFAM" id="SSF53335">
    <property type="entry name" value="S-adenosyl-L-methionine-dependent methyltransferases"/>
    <property type="match status" value="1"/>
</dbReference>
<dbReference type="InterPro" id="IPR029063">
    <property type="entry name" value="SAM-dependent_MTases_sf"/>
</dbReference>
<sequence>MDVKAKVVQVTSIYRASSDPIPLVLDLLRLKRNNYVAECKGFKFELKAKCGEWYTIFENLIQEDYLKHGVSLSKGDIVLDIGANFGAFTALASAKVGQTGKVIAFEPDPLIHQRLNQNINFNGLGNVITFNEAVSGKDGEMSFFVHPKSAFSTLMDSVDQRGNSGATQIKVKSRSINSIISNIDGEISLLKIDCEGSEYSILESLDKDLSSRIKQISMEVHKVPNRKEEEISAMLRKLGFTVNDSFPLTAFRGEDGRA</sequence>
<dbReference type="Pfam" id="PF05050">
    <property type="entry name" value="Methyltransf_21"/>
    <property type="match status" value="1"/>
</dbReference>
<dbReference type="RefSeq" id="WP_174513240.1">
    <property type="nucleotide sequence ID" value="NZ_CABFMQ020000098.1"/>
</dbReference>
<dbReference type="NCBIfam" id="TIGR01444">
    <property type="entry name" value="fkbM_fam"/>
    <property type="match status" value="1"/>
</dbReference>
<organism evidence="2 3">
    <name type="scientific">Methylocella tundrae</name>
    <dbReference type="NCBI Taxonomy" id="227605"/>
    <lineage>
        <taxon>Bacteria</taxon>
        <taxon>Pseudomonadati</taxon>
        <taxon>Pseudomonadota</taxon>
        <taxon>Alphaproteobacteria</taxon>
        <taxon>Hyphomicrobiales</taxon>
        <taxon>Beijerinckiaceae</taxon>
        <taxon>Methylocella</taxon>
    </lineage>
</organism>
<dbReference type="InterPro" id="IPR006342">
    <property type="entry name" value="FkbM_mtfrase"/>
</dbReference>
<proteinExistence type="predicted"/>
<dbReference type="EMBL" id="CABFMQ020000098">
    <property type="protein sequence ID" value="VTZ51426.1"/>
    <property type="molecule type" value="Genomic_DNA"/>
</dbReference>
<keyword evidence="2" id="KW-0808">Transferase</keyword>
<dbReference type="GO" id="GO:0008168">
    <property type="term" value="F:methyltransferase activity"/>
    <property type="evidence" value="ECO:0007669"/>
    <property type="project" value="UniProtKB-KW"/>
</dbReference>
<name>A0A8B6MBJ5_METTU</name>
<gene>
    <name evidence="2" type="ORF">MPC4_40023</name>
</gene>
<dbReference type="Proteomes" id="UP000485880">
    <property type="component" value="Unassembled WGS sequence"/>
</dbReference>
<dbReference type="GO" id="GO:0032259">
    <property type="term" value="P:methylation"/>
    <property type="evidence" value="ECO:0007669"/>
    <property type="project" value="UniProtKB-KW"/>
</dbReference>
<protein>
    <submittedName>
        <fullName evidence="2">Methyltransferase, FkbM family</fullName>
    </submittedName>
</protein>
<dbReference type="PANTHER" id="PTHR34203">
    <property type="entry name" value="METHYLTRANSFERASE, FKBM FAMILY PROTEIN"/>
    <property type="match status" value="1"/>
</dbReference>
<dbReference type="AlphaFoldDB" id="A0A8B6MBJ5"/>
<accession>A0A8B6MBJ5</accession>
<evidence type="ECO:0000313" key="3">
    <source>
        <dbReference type="Proteomes" id="UP000485880"/>
    </source>
</evidence>
<feature type="domain" description="Methyltransferase FkbM" evidence="1">
    <location>
        <begin position="80"/>
        <end position="240"/>
    </location>
</feature>
<evidence type="ECO:0000259" key="1">
    <source>
        <dbReference type="Pfam" id="PF05050"/>
    </source>
</evidence>
<dbReference type="InterPro" id="IPR052514">
    <property type="entry name" value="SAM-dependent_MTase"/>
</dbReference>
<dbReference type="PANTHER" id="PTHR34203:SF15">
    <property type="entry name" value="SLL1173 PROTEIN"/>
    <property type="match status" value="1"/>
</dbReference>
<keyword evidence="2" id="KW-0489">Methyltransferase</keyword>